<evidence type="ECO:0000313" key="2">
    <source>
        <dbReference type="EMBL" id="GBO16359.1"/>
    </source>
</evidence>
<keyword evidence="3" id="KW-1185">Reference proteome</keyword>
<gene>
    <name evidence="2" type="ORF">AVEN_141575_1</name>
</gene>
<keyword evidence="1" id="KW-1133">Transmembrane helix</keyword>
<dbReference type="AlphaFoldDB" id="A0A4Y2UTN8"/>
<keyword evidence="1" id="KW-0812">Transmembrane</keyword>
<sequence length="125" mass="13999">MHLPQSKSIANGLSDTFALPFLLKSQMCRTSATLLICGRYMYNVQMILSLLIDFYCILLLMICPIQIVRKAVTKILRIRKKFVGFKKLYANIGCPETINGCSVPIKSLTPPQLQNDGSYSHESGI</sequence>
<accession>A0A4Y2UTN8</accession>
<evidence type="ECO:0000256" key="1">
    <source>
        <dbReference type="SAM" id="Phobius"/>
    </source>
</evidence>
<evidence type="ECO:0008006" key="4">
    <source>
        <dbReference type="Google" id="ProtNLM"/>
    </source>
</evidence>
<dbReference type="EMBL" id="BGPR01040255">
    <property type="protein sequence ID" value="GBO16359.1"/>
    <property type="molecule type" value="Genomic_DNA"/>
</dbReference>
<feature type="transmembrane region" description="Helical" evidence="1">
    <location>
        <begin position="47"/>
        <end position="68"/>
    </location>
</feature>
<proteinExistence type="predicted"/>
<organism evidence="2 3">
    <name type="scientific">Araneus ventricosus</name>
    <name type="common">Orbweaver spider</name>
    <name type="synonym">Epeira ventricosa</name>
    <dbReference type="NCBI Taxonomy" id="182803"/>
    <lineage>
        <taxon>Eukaryota</taxon>
        <taxon>Metazoa</taxon>
        <taxon>Ecdysozoa</taxon>
        <taxon>Arthropoda</taxon>
        <taxon>Chelicerata</taxon>
        <taxon>Arachnida</taxon>
        <taxon>Araneae</taxon>
        <taxon>Araneomorphae</taxon>
        <taxon>Entelegynae</taxon>
        <taxon>Araneoidea</taxon>
        <taxon>Araneidae</taxon>
        <taxon>Araneus</taxon>
    </lineage>
</organism>
<dbReference type="Proteomes" id="UP000499080">
    <property type="component" value="Unassembled WGS sequence"/>
</dbReference>
<comment type="caution">
    <text evidence="2">The sequence shown here is derived from an EMBL/GenBank/DDBJ whole genome shotgun (WGS) entry which is preliminary data.</text>
</comment>
<name>A0A4Y2UTN8_ARAVE</name>
<evidence type="ECO:0000313" key="3">
    <source>
        <dbReference type="Proteomes" id="UP000499080"/>
    </source>
</evidence>
<keyword evidence="1" id="KW-0472">Membrane</keyword>
<protein>
    <recommendedName>
        <fullName evidence="4">Transmembrane protein</fullName>
    </recommendedName>
</protein>
<reference evidence="2 3" key="1">
    <citation type="journal article" date="2019" name="Sci. Rep.">
        <title>Orb-weaving spider Araneus ventricosus genome elucidates the spidroin gene catalogue.</title>
        <authorList>
            <person name="Kono N."/>
            <person name="Nakamura H."/>
            <person name="Ohtoshi R."/>
            <person name="Moran D.A.P."/>
            <person name="Shinohara A."/>
            <person name="Yoshida Y."/>
            <person name="Fujiwara M."/>
            <person name="Mori M."/>
            <person name="Tomita M."/>
            <person name="Arakawa K."/>
        </authorList>
    </citation>
    <scope>NUCLEOTIDE SEQUENCE [LARGE SCALE GENOMIC DNA]</scope>
</reference>